<feature type="transmembrane region" description="Helical" evidence="7">
    <location>
        <begin position="175"/>
        <end position="194"/>
    </location>
</feature>
<feature type="transmembrane region" description="Helical" evidence="7">
    <location>
        <begin position="445"/>
        <end position="465"/>
    </location>
</feature>
<comment type="similarity">
    <text evidence="2">Belongs to the polysaccharide synthase family.</text>
</comment>
<evidence type="ECO:0000256" key="1">
    <source>
        <dbReference type="ARBA" id="ARBA00004651"/>
    </source>
</evidence>
<organism evidence="8 9">
    <name type="scientific">Adhaeribacter pallidiroseus</name>
    <dbReference type="NCBI Taxonomy" id="2072847"/>
    <lineage>
        <taxon>Bacteria</taxon>
        <taxon>Pseudomonadati</taxon>
        <taxon>Bacteroidota</taxon>
        <taxon>Cytophagia</taxon>
        <taxon>Cytophagales</taxon>
        <taxon>Hymenobacteraceae</taxon>
        <taxon>Adhaeribacter</taxon>
    </lineage>
</organism>
<dbReference type="RefSeq" id="WP_115374958.1">
    <property type="nucleotide sequence ID" value="NZ_QASA01000001.1"/>
</dbReference>
<feature type="transmembrane region" description="Helical" evidence="7">
    <location>
        <begin position="371"/>
        <end position="394"/>
    </location>
</feature>
<dbReference type="InterPro" id="IPR050833">
    <property type="entry name" value="Poly_Biosynth_Transport"/>
</dbReference>
<evidence type="ECO:0000256" key="3">
    <source>
        <dbReference type="ARBA" id="ARBA00022475"/>
    </source>
</evidence>
<dbReference type="Proteomes" id="UP000253919">
    <property type="component" value="Unassembled WGS sequence"/>
</dbReference>
<evidence type="ECO:0000256" key="7">
    <source>
        <dbReference type="SAM" id="Phobius"/>
    </source>
</evidence>
<name>A0A369QT87_9BACT</name>
<keyword evidence="3" id="KW-1003">Cell membrane</keyword>
<feature type="transmembrane region" description="Helical" evidence="7">
    <location>
        <begin position="333"/>
        <end position="351"/>
    </location>
</feature>
<reference evidence="8 9" key="1">
    <citation type="submission" date="2018-04" db="EMBL/GenBank/DDBJ databases">
        <title>Adhaeribacter sp. HMF7616 genome sequencing and assembly.</title>
        <authorList>
            <person name="Kang H."/>
            <person name="Kang J."/>
            <person name="Cha I."/>
            <person name="Kim H."/>
            <person name="Joh K."/>
        </authorList>
    </citation>
    <scope>NUCLEOTIDE SEQUENCE [LARGE SCALE GENOMIC DNA]</scope>
    <source>
        <strain evidence="8 9">HMF7616</strain>
    </source>
</reference>
<dbReference type="EMBL" id="QASA01000001">
    <property type="protein sequence ID" value="RDC66039.1"/>
    <property type="molecule type" value="Genomic_DNA"/>
</dbReference>
<evidence type="ECO:0000313" key="8">
    <source>
        <dbReference type="EMBL" id="RDC66039.1"/>
    </source>
</evidence>
<comment type="subcellular location">
    <subcellularLocation>
        <location evidence="1">Cell membrane</location>
        <topology evidence="1">Multi-pass membrane protein</topology>
    </subcellularLocation>
</comment>
<feature type="transmembrane region" description="Helical" evidence="7">
    <location>
        <begin position="235"/>
        <end position="256"/>
    </location>
</feature>
<sequence>MDSQNLKGKVVTGVFWNVVQLLVNRSFDFAIKLILARLLFPNQFGIVGMASVFTSFVQVFNDLGIASALVQRKDEQLTEEHYHTSFWTGVIWSVGIYLIILFAVAPLAAIFYKEPLLRNIIPVLSLGVLSSPINLVHSAQLTKKMDFKKLAFISNVSTIFSGVLALILAYFGLGVWALVFNSVATFIVAMPLYFRATGWYPKFIWSKQAFKDIFGFGVYTTGTNLFNNLIQKIDYLLIGKLLSASALGTYTLAFVLTDTFRSQLMNIMNKVMYPVYGKKQDDIHSLKRYYLNVIKYNSLVIYPIMLFLVVLGEPFIITMFGAKWHDTILPLKILSLAVMVHMMVSSHSSLIRGLGRPKLEMNLQLFKAVCLYAPLISLGIYKYGIVGAALGYLVNKVLEVIIAQYYLKKLLNVSILELFFNLKAPLVATAISFAVSYSLYTANVHFILCALVMALSYAGVVWLFMSSELTKQIQQFRNRNKKQVAI</sequence>
<feature type="transmembrane region" description="Helical" evidence="7">
    <location>
        <begin position="44"/>
        <end position="70"/>
    </location>
</feature>
<keyword evidence="5 7" id="KW-1133">Transmembrane helix</keyword>
<comment type="caution">
    <text evidence="8">The sequence shown here is derived from an EMBL/GenBank/DDBJ whole genome shotgun (WGS) entry which is preliminary data.</text>
</comment>
<dbReference type="Pfam" id="PF13440">
    <property type="entry name" value="Polysacc_synt_3"/>
    <property type="match status" value="1"/>
</dbReference>
<accession>A0A369QT87</accession>
<feature type="transmembrane region" description="Helical" evidence="7">
    <location>
        <begin position="299"/>
        <end position="321"/>
    </location>
</feature>
<feature type="transmembrane region" description="Helical" evidence="7">
    <location>
        <begin position="90"/>
        <end position="112"/>
    </location>
</feature>
<evidence type="ECO:0000256" key="6">
    <source>
        <dbReference type="ARBA" id="ARBA00023136"/>
    </source>
</evidence>
<keyword evidence="6 7" id="KW-0472">Membrane</keyword>
<keyword evidence="4 7" id="KW-0812">Transmembrane</keyword>
<feature type="transmembrane region" description="Helical" evidence="7">
    <location>
        <begin position="415"/>
        <end position="439"/>
    </location>
</feature>
<protein>
    <submittedName>
        <fullName evidence="8">Succinoglycan biosynthesis transport protein ExoT</fullName>
    </submittedName>
</protein>
<evidence type="ECO:0000313" key="9">
    <source>
        <dbReference type="Proteomes" id="UP000253919"/>
    </source>
</evidence>
<proteinExistence type="inferred from homology"/>
<evidence type="ECO:0000256" key="2">
    <source>
        <dbReference type="ARBA" id="ARBA00007430"/>
    </source>
</evidence>
<evidence type="ECO:0000256" key="4">
    <source>
        <dbReference type="ARBA" id="ARBA00022692"/>
    </source>
</evidence>
<keyword evidence="9" id="KW-1185">Reference proteome</keyword>
<feature type="transmembrane region" description="Helical" evidence="7">
    <location>
        <begin position="150"/>
        <end position="169"/>
    </location>
</feature>
<dbReference type="PANTHER" id="PTHR30250">
    <property type="entry name" value="PST FAMILY PREDICTED COLANIC ACID TRANSPORTER"/>
    <property type="match status" value="1"/>
</dbReference>
<dbReference type="GO" id="GO:0005886">
    <property type="term" value="C:plasma membrane"/>
    <property type="evidence" value="ECO:0007669"/>
    <property type="project" value="UniProtKB-SubCell"/>
</dbReference>
<evidence type="ECO:0000256" key="5">
    <source>
        <dbReference type="ARBA" id="ARBA00022989"/>
    </source>
</evidence>
<dbReference type="AlphaFoldDB" id="A0A369QT87"/>
<dbReference type="OrthoDB" id="9770347at2"/>
<dbReference type="PANTHER" id="PTHR30250:SF10">
    <property type="entry name" value="LIPOPOLYSACCHARIDE BIOSYNTHESIS PROTEIN WZXC"/>
    <property type="match status" value="1"/>
</dbReference>
<dbReference type="CDD" id="cd13127">
    <property type="entry name" value="MATE_tuaB_like"/>
    <property type="match status" value="1"/>
</dbReference>
<gene>
    <name evidence="8" type="ORF">AHMF7616_04670</name>
</gene>